<dbReference type="EMBL" id="CP043498">
    <property type="protein sequence ID" value="QFY61550.1"/>
    <property type="molecule type" value="Genomic_DNA"/>
</dbReference>
<name>A0A5Q0CBW2_9HYPH</name>
<dbReference type="InterPro" id="IPR016181">
    <property type="entry name" value="Acyl_CoA_acyltransferase"/>
</dbReference>
<keyword evidence="3" id="KW-1185">Reference proteome</keyword>
<evidence type="ECO:0000259" key="1">
    <source>
        <dbReference type="Pfam" id="PF13480"/>
    </source>
</evidence>
<feature type="domain" description="BioF2-like acetyltransferase" evidence="1">
    <location>
        <begin position="222"/>
        <end position="350"/>
    </location>
</feature>
<dbReference type="Proteomes" id="UP000326881">
    <property type="component" value="Chromosome"/>
</dbReference>
<dbReference type="InterPro" id="IPR038740">
    <property type="entry name" value="BioF2-like_GNAT_dom"/>
</dbReference>
<dbReference type="OrthoDB" id="213519at2"/>
<dbReference type="Pfam" id="PF13480">
    <property type="entry name" value="Acetyltransf_6"/>
    <property type="match status" value="1"/>
</dbReference>
<dbReference type="Gene3D" id="3.40.630.30">
    <property type="match status" value="1"/>
</dbReference>
<dbReference type="KEGG" id="rgr:FZ934_14765"/>
<organism evidence="2 3">
    <name type="scientific">Rhizobium grahamii</name>
    <dbReference type="NCBI Taxonomy" id="1120045"/>
    <lineage>
        <taxon>Bacteria</taxon>
        <taxon>Pseudomonadati</taxon>
        <taxon>Pseudomonadota</taxon>
        <taxon>Alphaproteobacteria</taxon>
        <taxon>Hyphomicrobiales</taxon>
        <taxon>Rhizobiaceae</taxon>
        <taxon>Rhizobium/Agrobacterium group</taxon>
        <taxon>Rhizobium</taxon>
    </lineage>
</organism>
<proteinExistence type="predicted"/>
<evidence type="ECO:0000313" key="2">
    <source>
        <dbReference type="EMBL" id="QFY61550.1"/>
    </source>
</evidence>
<reference evidence="2 3" key="1">
    <citation type="submission" date="2019-08" db="EMBL/GenBank/DDBJ databases">
        <title>Prosopis cineraria nodule microbiome.</title>
        <authorList>
            <person name="Ali R."/>
            <person name="Chaluvadi S.R."/>
            <person name="Wang X."/>
        </authorList>
    </citation>
    <scope>NUCLEOTIDE SEQUENCE [LARGE SCALE GENOMIC DNA]</scope>
    <source>
        <strain evidence="2 3">BG7</strain>
    </source>
</reference>
<evidence type="ECO:0000313" key="3">
    <source>
        <dbReference type="Proteomes" id="UP000326881"/>
    </source>
</evidence>
<sequence length="425" mass="47844">MVRTPSATPTTDATKNRMVHELASLAFDAPQAEARIDVGRPGRELCLYSGKLGYEMQEELDFLSNRAMEPNVFFTGRFLAPAMPRLDDRQVNFALLRDRNESRSRLRVLMPFSVEKPGFAVGPSIIRIWANNFAPLGTPLVDGEDAAETLDNLLEGLADRNLRLPSILVLPDVRLNGIFARLAKAVAIGRNLPITVTNPYLRPMLQSDEDATVYLRRSVSSSHLREMRRQWRLLEEQGNVGYSVARQPREIHTRFEEFLALEAGGWKGKKRSALVTDRYHTAFAREAISNLAEVDAVRVHTIDLNGKAIASTVVLMMGGEAYTWKTAYNESYARYSPGKLLMAELTEWHLDDANIQRSDSCAIPDHPIMSRLWQEREEMGTVVIGLTQNSDREVRQVSAQLHMYSSTRSVAKMLRQKIMSLAGRG</sequence>
<protein>
    <submittedName>
        <fullName evidence="2">GNAT family N-acetyltransferase</fullName>
    </submittedName>
</protein>
<dbReference type="AlphaFoldDB" id="A0A5Q0CBW2"/>
<accession>A0A5Q0CBW2</accession>
<gene>
    <name evidence="2" type="ORF">FZ934_14765</name>
</gene>
<keyword evidence="2" id="KW-0808">Transferase</keyword>
<dbReference type="SUPFAM" id="SSF55729">
    <property type="entry name" value="Acyl-CoA N-acyltransferases (Nat)"/>
    <property type="match status" value="1"/>
</dbReference>
<dbReference type="GO" id="GO:0016740">
    <property type="term" value="F:transferase activity"/>
    <property type="evidence" value="ECO:0007669"/>
    <property type="project" value="UniProtKB-KW"/>
</dbReference>
<dbReference type="RefSeq" id="WP_153271664.1">
    <property type="nucleotide sequence ID" value="NZ_CP043498.1"/>
</dbReference>